<dbReference type="InterPro" id="IPR047124">
    <property type="entry name" value="HI_0220.2"/>
</dbReference>
<dbReference type="InterPro" id="IPR036895">
    <property type="entry name" value="Uracil-DNA_glycosylase-like_sf"/>
</dbReference>
<dbReference type="CDD" id="cd10033">
    <property type="entry name" value="UDG_like"/>
    <property type="match status" value="1"/>
</dbReference>
<reference evidence="3" key="1">
    <citation type="submission" date="2006-02" db="EMBL/GenBank/DDBJ databases">
        <title>Complete sequence of chromosome of Rhodoferax ferrireducens DSM 15236.</title>
        <authorList>
            <person name="Copeland A."/>
            <person name="Lucas S."/>
            <person name="Lapidus A."/>
            <person name="Barry K."/>
            <person name="Detter J.C."/>
            <person name="Glavina del Rio T."/>
            <person name="Hammon N."/>
            <person name="Israni S."/>
            <person name="Pitluck S."/>
            <person name="Brettin T."/>
            <person name="Bruce D."/>
            <person name="Han C."/>
            <person name="Tapia R."/>
            <person name="Gilna P."/>
            <person name="Kiss H."/>
            <person name="Schmutz J."/>
            <person name="Larimer F."/>
            <person name="Land M."/>
            <person name="Kyrpides N."/>
            <person name="Ivanova N."/>
            <person name="Richardson P."/>
        </authorList>
    </citation>
    <scope>NUCLEOTIDE SEQUENCE [LARGE SCALE GENOMIC DNA]</scope>
    <source>
        <strain evidence="3">ATCC BAA-621 / DSM 15236 / T118</strain>
    </source>
</reference>
<evidence type="ECO:0000259" key="1">
    <source>
        <dbReference type="SMART" id="SM00986"/>
    </source>
</evidence>
<dbReference type="SMART" id="SM00987">
    <property type="entry name" value="UreE_C"/>
    <property type="match status" value="1"/>
</dbReference>
<name>Q21QX6_ALBFT</name>
<evidence type="ECO:0000313" key="3">
    <source>
        <dbReference type="Proteomes" id="UP000008332"/>
    </source>
</evidence>
<keyword evidence="3" id="KW-1185">Reference proteome</keyword>
<dbReference type="RefSeq" id="WP_011466389.1">
    <property type="nucleotide sequence ID" value="NC_007908.1"/>
</dbReference>
<organism evidence="2 3">
    <name type="scientific">Albidiferax ferrireducens (strain ATCC BAA-621 / DSM 15236 / T118)</name>
    <name type="common">Rhodoferax ferrireducens</name>
    <dbReference type="NCBI Taxonomy" id="338969"/>
    <lineage>
        <taxon>Bacteria</taxon>
        <taxon>Pseudomonadati</taxon>
        <taxon>Pseudomonadota</taxon>
        <taxon>Betaproteobacteria</taxon>
        <taxon>Burkholderiales</taxon>
        <taxon>Comamonadaceae</taxon>
        <taxon>Rhodoferax</taxon>
    </lineage>
</organism>
<dbReference type="Gene3D" id="3.40.470.10">
    <property type="entry name" value="Uracil-DNA glycosylase-like domain"/>
    <property type="match status" value="1"/>
</dbReference>
<dbReference type="STRING" id="338969.Rfer_4129"/>
<dbReference type="SUPFAM" id="SSF52141">
    <property type="entry name" value="Uracil-DNA glycosylase-like"/>
    <property type="match status" value="1"/>
</dbReference>
<dbReference type="SMART" id="SM00986">
    <property type="entry name" value="UDG"/>
    <property type="match status" value="1"/>
</dbReference>
<evidence type="ECO:0000313" key="2">
    <source>
        <dbReference type="EMBL" id="ABD71827.1"/>
    </source>
</evidence>
<dbReference type="OrthoDB" id="9789139at2"/>
<gene>
    <name evidence="2" type="ordered locus">Rfer_4129</name>
</gene>
<dbReference type="eggNOG" id="COG1573">
    <property type="taxonomic scope" value="Bacteria"/>
</dbReference>
<dbReference type="Pfam" id="PF03167">
    <property type="entry name" value="UDG"/>
    <property type="match status" value="1"/>
</dbReference>
<dbReference type="AlphaFoldDB" id="Q21QX6"/>
<accession>Q21QX6</accession>
<protein>
    <submittedName>
        <fullName evidence="2">Uracil-DNA glycosylase superfamily</fullName>
    </submittedName>
</protein>
<dbReference type="HOGENOM" id="CLU_075800_0_0_4"/>
<dbReference type="InterPro" id="IPR005122">
    <property type="entry name" value="Uracil-DNA_glycosylase-like"/>
</dbReference>
<dbReference type="EMBL" id="CP000267">
    <property type="protein sequence ID" value="ABD71827.1"/>
    <property type="molecule type" value="Genomic_DNA"/>
</dbReference>
<dbReference type="KEGG" id="rfr:Rfer_4129"/>
<sequence length="201" mass="22721">MAEPEAAYPNLDALLTAVRNCRACESHLPLGPRPVLRAGEAARILIVGQAPGVRVHTTGIPWDDPSGERLRAWMGVDKALFYDESRIAIIPMGYCYPGRARGGDLPPRRECAALWLDQLLSRMPRIELTLLVGQYAQHHFLGSRRKPSLTETTMAWREYAPRFIPLPHPSPRNQPWFKQHAWFEEDVVPALQARINAMIAR</sequence>
<dbReference type="Proteomes" id="UP000008332">
    <property type="component" value="Chromosome"/>
</dbReference>
<feature type="domain" description="Uracil-DNA glycosylase-like" evidence="1">
    <location>
        <begin position="35"/>
        <end position="192"/>
    </location>
</feature>
<dbReference type="PANTHER" id="PTHR42160">
    <property type="entry name" value="URACIL-DNA GLYCOSYLASE SUPERFAMILY PROTEIN"/>
    <property type="match status" value="1"/>
</dbReference>
<dbReference type="PANTHER" id="PTHR42160:SF1">
    <property type="entry name" value="URACIL-DNA GLYCOSYLASE SUPERFAMILY PROTEIN"/>
    <property type="match status" value="1"/>
</dbReference>
<proteinExistence type="predicted"/>